<evidence type="ECO:0000313" key="2">
    <source>
        <dbReference type="Proteomes" id="UP000007878"/>
    </source>
</evidence>
<gene>
    <name evidence="1" type="ORF">RCA_02345</name>
</gene>
<dbReference type="Proteomes" id="UP000007878">
    <property type="component" value="Chromosome"/>
</dbReference>
<accession>A0ABN4A985</accession>
<name>A0ABN4A985_RICCA</name>
<proteinExistence type="predicted"/>
<dbReference type="Pfam" id="PF10811">
    <property type="entry name" value="DUF2532"/>
    <property type="match status" value="1"/>
</dbReference>
<protein>
    <submittedName>
        <fullName evidence="1">Uncharacterized protein</fullName>
    </submittedName>
</protein>
<sequence length="212" mass="25526">MNKNFNIYILRYCYAKINKVFTGRAISISKKSYNLQLKRAKIDYLKFLFIEPKLIACFLILVSTVANADFNNIHENFECQEAQVIIKLPWSDCTKIHKLLEEKLSFSEQQIKKEKKIHEKYKQYYLKHNNRANFSMQFLEKKSETNAVETLISGFLKFCKDNFQTSNSKSNSLNYHIKKQQEQWFNDMQNENYKIYYRKKYKNDIIRNNFNA</sequence>
<evidence type="ECO:0000313" key="1">
    <source>
        <dbReference type="EMBL" id="AFB21042.1"/>
    </source>
</evidence>
<keyword evidence="2" id="KW-1185">Reference proteome</keyword>
<dbReference type="EMBL" id="CP003304">
    <property type="protein sequence ID" value="AFB21042.1"/>
    <property type="molecule type" value="Genomic_DNA"/>
</dbReference>
<organism evidence="1 2">
    <name type="scientific">Rickettsia canadensis str. CA410</name>
    <dbReference type="NCBI Taxonomy" id="1105107"/>
    <lineage>
        <taxon>Bacteria</taxon>
        <taxon>Pseudomonadati</taxon>
        <taxon>Pseudomonadota</taxon>
        <taxon>Alphaproteobacteria</taxon>
        <taxon>Rickettsiales</taxon>
        <taxon>Rickettsiaceae</taxon>
        <taxon>Rickettsieae</taxon>
        <taxon>Rickettsia</taxon>
        <taxon>belli group</taxon>
    </lineage>
</organism>
<dbReference type="InterPro" id="IPR024386">
    <property type="entry name" value="DUF2532"/>
</dbReference>
<reference evidence="2" key="1">
    <citation type="submission" date="2012-02" db="EMBL/GenBank/DDBJ databases">
        <title>Complete genome sequence of Rickettsia parkeri strain Portsmouth.</title>
        <authorList>
            <person name="Johnson S.L."/>
            <person name="Munk A.C."/>
            <person name="Han S."/>
            <person name="Bruce D.C."/>
            <person name="Dasch G.A."/>
        </authorList>
    </citation>
    <scope>NUCLEOTIDE SEQUENCE [LARGE SCALE GENOMIC DNA]</scope>
    <source>
        <strain evidence="2">CA410</strain>
    </source>
</reference>